<evidence type="ECO:0000256" key="1">
    <source>
        <dbReference type="SAM" id="SignalP"/>
    </source>
</evidence>
<comment type="caution">
    <text evidence="3">The sequence shown here is derived from an EMBL/GenBank/DDBJ whole genome shotgun (WGS) entry which is preliminary data.</text>
</comment>
<proteinExistence type="predicted"/>
<evidence type="ECO:0000259" key="2">
    <source>
        <dbReference type="PROSITE" id="PS50234"/>
    </source>
</evidence>
<dbReference type="SUPFAM" id="SSF53300">
    <property type="entry name" value="vWA-like"/>
    <property type="match status" value="1"/>
</dbReference>
<dbReference type="PROSITE" id="PS50234">
    <property type="entry name" value="VWFA"/>
    <property type="match status" value="1"/>
</dbReference>
<reference evidence="3" key="1">
    <citation type="submission" date="2017-08" db="EMBL/GenBank/DDBJ databases">
        <authorList>
            <person name="Imhoff J.F."/>
            <person name="Rahn T."/>
            <person name="Kuenzel S."/>
            <person name="Neulinger S.C."/>
        </authorList>
    </citation>
    <scope>NUCLEOTIDE SEQUENCE</scope>
    <source>
        <strain evidence="3">DSM 11080</strain>
    </source>
</reference>
<dbReference type="EMBL" id="NRSJ01000020">
    <property type="protein sequence ID" value="MBK1705228.1"/>
    <property type="molecule type" value="Genomic_DNA"/>
</dbReference>
<feature type="signal peptide" evidence="1">
    <location>
        <begin position="1"/>
        <end position="32"/>
    </location>
</feature>
<feature type="domain" description="VWFA" evidence="2">
    <location>
        <begin position="38"/>
        <end position="215"/>
    </location>
</feature>
<dbReference type="SMART" id="SM00327">
    <property type="entry name" value="VWA"/>
    <property type="match status" value="1"/>
</dbReference>
<reference evidence="3" key="2">
    <citation type="journal article" date="2020" name="Microorganisms">
        <title>Osmotic Adaptation and Compatible Solute Biosynthesis of Phototrophic Bacteria as Revealed from Genome Analyses.</title>
        <authorList>
            <person name="Imhoff J.F."/>
            <person name="Rahn T."/>
            <person name="Kunzel S."/>
            <person name="Keller A."/>
            <person name="Neulinger S.C."/>
        </authorList>
    </citation>
    <scope>NUCLEOTIDE SEQUENCE</scope>
    <source>
        <strain evidence="3">DSM 11080</strain>
    </source>
</reference>
<name>A0AAJ0XAD9_9GAMM</name>
<dbReference type="RefSeq" id="WP_200346443.1">
    <property type="nucleotide sequence ID" value="NZ_NRSJ01000020.1"/>
</dbReference>
<dbReference type="Gene3D" id="3.40.50.410">
    <property type="entry name" value="von Willebrand factor, type A domain"/>
    <property type="match status" value="1"/>
</dbReference>
<protein>
    <recommendedName>
        <fullName evidence="2">VWFA domain-containing protein</fullName>
    </recommendedName>
</protein>
<organism evidence="3 4">
    <name type="scientific">Halochromatium glycolicum</name>
    <dbReference type="NCBI Taxonomy" id="85075"/>
    <lineage>
        <taxon>Bacteria</taxon>
        <taxon>Pseudomonadati</taxon>
        <taxon>Pseudomonadota</taxon>
        <taxon>Gammaproteobacteria</taxon>
        <taxon>Chromatiales</taxon>
        <taxon>Chromatiaceae</taxon>
        <taxon>Halochromatium</taxon>
    </lineage>
</organism>
<dbReference type="Proteomes" id="UP001296776">
    <property type="component" value="Unassembled WGS sequence"/>
</dbReference>
<dbReference type="InterPro" id="IPR002035">
    <property type="entry name" value="VWF_A"/>
</dbReference>
<dbReference type="AlphaFoldDB" id="A0AAJ0XAD9"/>
<keyword evidence="4" id="KW-1185">Reference proteome</keyword>
<sequence>MTTWISQFHFHHAVLAALLVAAAPLLSPSAAASDSGPQSILILDGSGSMWGQIDGVAKIEIARDAIDRMLADWPAGRELGLMAYGHRREGDCSDIEVLAKPAAVDRAAFNAMTEAVTPRGKTPIGAAVERAAQTLAADDRPATVIVVTDGRETCQADLCALGATLERSGAAFTAHVIGFDVDDESGELACLASETGGRFIAASDADSLANALQVAREETEPEMSPAQVDDFERDTLGSGWQVVRPEPSAFLLEKGELLTMTVEPGAMGSDEAANVFRWVGAELPDGDFAIAADFTARMGEVQTLGGRRAVVQVGRYQDAENYIAVEIARQGNSNDDMWLRLRVVTGGSTTVEEVEIAGDVRGYDLAQILDDFENKGARLTLVKRGRDYIGRLETPGWTLQPDGPDSIETEPVTVLRSQGAPALFAGTRGPEQTLVMFDRIELAQTTSAAE</sequence>
<dbReference type="Gene3D" id="2.60.120.200">
    <property type="match status" value="1"/>
</dbReference>
<evidence type="ECO:0000313" key="3">
    <source>
        <dbReference type="EMBL" id="MBK1705228.1"/>
    </source>
</evidence>
<evidence type="ECO:0000313" key="4">
    <source>
        <dbReference type="Proteomes" id="UP001296776"/>
    </source>
</evidence>
<keyword evidence="1" id="KW-0732">Signal</keyword>
<dbReference type="InterPro" id="IPR036465">
    <property type="entry name" value="vWFA_dom_sf"/>
</dbReference>
<accession>A0AAJ0XAD9</accession>
<gene>
    <name evidence="3" type="ORF">CKO40_11910</name>
</gene>
<feature type="chain" id="PRO_5042552458" description="VWFA domain-containing protein" evidence="1">
    <location>
        <begin position="33"/>
        <end position="450"/>
    </location>
</feature>
<dbReference type="Pfam" id="PF13519">
    <property type="entry name" value="VWA_2"/>
    <property type="match status" value="1"/>
</dbReference>